<name>A0A6L2M0M2_TANCI</name>
<dbReference type="EMBL" id="BKCJ010005294">
    <property type="protein sequence ID" value="GEU65935.1"/>
    <property type="molecule type" value="Genomic_DNA"/>
</dbReference>
<accession>A0A6L2M0M2</accession>
<evidence type="ECO:0000256" key="2">
    <source>
        <dbReference type="SAM" id="MobiDB-lite"/>
    </source>
</evidence>
<evidence type="ECO:0000259" key="3">
    <source>
        <dbReference type="PROSITE" id="PS50102"/>
    </source>
</evidence>
<dbReference type="PROSITE" id="PS50102">
    <property type="entry name" value="RRM"/>
    <property type="match status" value="1"/>
</dbReference>
<evidence type="ECO:0000313" key="4">
    <source>
        <dbReference type="EMBL" id="GEU65935.1"/>
    </source>
</evidence>
<dbReference type="InterPro" id="IPR012677">
    <property type="entry name" value="Nucleotide-bd_a/b_plait_sf"/>
</dbReference>
<protein>
    <submittedName>
        <fullName evidence="4">Nucleotide-binding alpha-beta plait domain-containing protein</fullName>
    </submittedName>
</protein>
<dbReference type="AlphaFoldDB" id="A0A6L2M0M2"/>
<feature type="region of interest" description="Disordered" evidence="2">
    <location>
        <begin position="101"/>
        <end position="123"/>
    </location>
</feature>
<dbReference type="InterPro" id="IPR000504">
    <property type="entry name" value="RRM_dom"/>
</dbReference>
<evidence type="ECO:0000256" key="1">
    <source>
        <dbReference type="PROSITE-ProRule" id="PRU00176"/>
    </source>
</evidence>
<dbReference type="SMART" id="SM00360">
    <property type="entry name" value="RRM"/>
    <property type="match status" value="1"/>
</dbReference>
<feature type="domain" description="RRM" evidence="3">
    <location>
        <begin position="29"/>
        <end position="107"/>
    </location>
</feature>
<proteinExistence type="predicted"/>
<sequence length="123" mass="13967">MVVFSSVRFYIVIGISHRSKKDDVMRIATSIFVSNLPDRFGARDLWNTCQPYGHVVDTYIPDRKTKAGKRFGFVRFIKIHEVDRAPKSKLSSMAKDYGKTPVNYERGMNSDGRKGVSNSFAQA</sequence>
<dbReference type="Gene3D" id="3.30.70.330">
    <property type="match status" value="1"/>
</dbReference>
<organism evidence="4">
    <name type="scientific">Tanacetum cinerariifolium</name>
    <name type="common">Dalmatian daisy</name>
    <name type="synonym">Chrysanthemum cinerariifolium</name>
    <dbReference type="NCBI Taxonomy" id="118510"/>
    <lineage>
        <taxon>Eukaryota</taxon>
        <taxon>Viridiplantae</taxon>
        <taxon>Streptophyta</taxon>
        <taxon>Embryophyta</taxon>
        <taxon>Tracheophyta</taxon>
        <taxon>Spermatophyta</taxon>
        <taxon>Magnoliopsida</taxon>
        <taxon>eudicotyledons</taxon>
        <taxon>Gunneridae</taxon>
        <taxon>Pentapetalae</taxon>
        <taxon>asterids</taxon>
        <taxon>campanulids</taxon>
        <taxon>Asterales</taxon>
        <taxon>Asteraceae</taxon>
        <taxon>Asteroideae</taxon>
        <taxon>Anthemideae</taxon>
        <taxon>Anthemidinae</taxon>
        <taxon>Tanacetum</taxon>
    </lineage>
</organism>
<reference evidence="4" key="1">
    <citation type="journal article" date="2019" name="Sci. Rep.">
        <title>Draft genome of Tanacetum cinerariifolium, the natural source of mosquito coil.</title>
        <authorList>
            <person name="Yamashiro T."/>
            <person name="Shiraishi A."/>
            <person name="Satake H."/>
            <person name="Nakayama K."/>
        </authorList>
    </citation>
    <scope>NUCLEOTIDE SEQUENCE</scope>
</reference>
<dbReference type="Pfam" id="PF00076">
    <property type="entry name" value="RRM_1"/>
    <property type="match status" value="1"/>
</dbReference>
<dbReference type="InterPro" id="IPR035979">
    <property type="entry name" value="RBD_domain_sf"/>
</dbReference>
<gene>
    <name evidence="4" type="ORF">Tci_037913</name>
</gene>
<dbReference type="SUPFAM" id="SSF54928">
    <property type="entry name" value="RNA-binding domain, RBD"/>
    <property type="match status" value="1"/>
</dbReference>
<keyword evidence="1" id="KW-0694">RNA-binding</keyword>
<dbReference type="GO" id="GO:0003723">
    <property type="term" value="F:RNA binding"/>
    <property type="evidence" value="ECO:0007669"/>
    <property type="project" value="UniProtKB-UniRule"/>
</dbReference>
<comment type="caution">
    <text evidence="4">The sequence shown here is derived from an EMBL/GenBank/DDBJ whole genome shotgun (WGS) entry which is preliminary data.</text>
</comment>
<dbReference type="CDD" id="cd00590">
    <property type="entry name" value="RRM_SF"/>
    <property type="match status" value="1"/>
</dbReference>
<feature type="non-terminal residue" evidence="4">
    <location>
        <position position="123"/>
    </location>
</feature>